<keyword evidence="3" id="KW-1185">Reference proteome</keyword>
<keyword evidence="1" id="KW-0472">Membrane</keyword>
<dbReference type="OrthoDB" id="1524828at2"/>
<keyword evidence="1" id="KW-0812">Transmembrane</keyword>
<name>A0A2N0VE28_9BACT</name>
<reference evidence="2 3" key="1">
    <citation type="submission" date="2017-11" db="EMBL/GenBank/DDBJ databases">
        <title>Rhodohalobacter 15182 sp. nov., isolated from a salt lake.</title>
        <authorList>
            <person name="Han S."/>
        </authorList>
    </citation>
    <scope>NUCLEOTIDE SEQUENCE [LARGE SCALE GENOMIC DNA]</scope>
    <source>
        <strain evidence="2 3">15182</strain>
    </source>
</reference>
<comment type="caution">
    <text evidence="2">The sequence shown here is derived from an EMBL/GenBank/DDBJ whole genome shotgun (WGS) entry which is preliminary data.</text>
</comment>
<sequence>MTYEKKWWRHSIIGVMLIGLAVNLIAEATIIKSNSPDEFDLGHMALWFWIGLFGIGSLNAGISFIADAVKQRIYMEMKKEKVQQN</sequence>
<feature type="transmembrane region" description="Helical" evidence="1">
    <location>
        <begin position="7"/>
        <end position="26"/>
    </location>
</feature>
<proteinExistence type="predicted"/>
<evidence type="ECO:0000313" key="3">
    <source>
        <dbReference type="Proteomes" id="UP000233398"/>
    </source>
</evidence>
<dbReference type="Proteomes" id="UP000233398">
    <property type="component" value="Unassembled WGS sequence"/>
</dbReference>
<protein>
    <submittedName>
        <fullName evidence="2">Uncharacterized protein</fullName>
    </submittedName>
</protein>
<dbReference type="EMBL" id="PISP01000006">
    <property type="protein sequence ID" value="PKD42451.1"/>
    <property type="molecule type" value="Genomic_DNA"/>
</dbReference>
<organism evidence="2 3">
    <name type="scientific">Rhodohalobacter barkolensis</name>
    <dbReference type="NCBI Taxonomy" id="2053187"/>
    <lineage>
        <taxon>Bacteria</taxon>
        <taxon>Pseudomonadati</taxon>
        <taxon>Balneolota</taxon>
        <taxon>Balneolia</taxon>
        <taxon>Balneolales</taxon>
        <taxon>Balneolaceae</taxon>
        <taxon>Rhodohalobacter</taxon>
    </lineage>
</organism>
<evidence type="ECO:0000313" key="2">
    <source>
        <dbReference type="EMBL" id="PKD42451.1"/>
    </source>
</evidence>
<gene>
    <name evidence="2" type="ORF">CWD77_13615</name>
</gene>
<evidence type="ECO:0000256" key="1">
    <source>
        <dbReference type="SAM" id="Phobius"/>
    </source>
</evidence>
<keyword evidence="1" id="KW-1133">Transmembrane helix</keyword>
<dbReference type="RefSeq" id="WP_101074135.1">
    <property type="nucleotide sequence ID" value="NZ_PISP01000006.1"/>
</dbReference>
<dbReference type="AlphaFoldDB" id="A0A2N0VE28"/>
<feature type="transmembrane region" description="Helical" evidence="1">
    <location>
        <begin position="46"/>
        <end position="69"/>
    </location>
</feature>
<accession>A0A2N0VE28</accession>